<feature type="non-terminal residue" evidence="9">
    <location>
        <position position="179"/>
    </location>
</feature>
<dbReference type="GO" id="GO:0005737">
    <property type="term" value="C:cytoplasm"/>
    <property type="evidence" value="ECO:0007669"/>
    <property type="project" value="TreeGrafter"/>
</dbReference>
<keyword evidence="10" id="KW-1185">Reference proteome</keyword>
<reference evidence="9 10" key="1">
    <citation type="submission" date="2020-08" db="EMBL/GenBank/DDBJ databases">
        <title>Cohnella phylogeny.</title>
        <authorList>
            <person name="Dunlap C."/>
        </authorList>
    </citation>
    <scope>NUCLEOTIDE SEQUENCE [LARGE SCALE GENOMIC DNA]</scope>
    <source>
        <strain evidence="9 10">DSM 28246</strain>
    </source>
</reference>
<dbReference type="PANTHER" id="PTHR43178">
    <property type="entry name" value="DIHYDROLIPOAMIDE ACETYLTRANSFERASE COMPONENT OF PYRUVATE DEHYDROGENASE COMPLEX"/>
    <property type="match status" value="1"/>
</dbReference>
<dbReference type="RefSeq" id="WP_185142452.1">
    <property type="nucleotide sequence ID" value="NZ_JACJVP010000012.1"/>
</dbReference>
<dbReference type="AlphaFoldDB" id="A0A7X0RP68"/>
<feature type="domain" description="Lipoyl-binding" evidence="7">
    <location>
        <begin position="1"/>
        <end position="76"/>
    </location>
</feature>
<protein>
    <submittedName>
        <fullName evidence="9">Biotin/lipoyl-binding protein</fullName>
    </submittedName>
</protein>
<dbReference type="Gene3D" id="2.40.50.100">
    <property type="match status" value="1"/>
</dbReference>
<accession>A0A7X0RP68</accession>
<dbReference type="CDD" id="cd06849">
    <property type="entry name" value="lipoyl_domain"/>
    <property type="match status" value="1"/>
</dbReference>
<feature type="compositionally biased region" description="Basic and acidic residues" evidence="6">
    <location>
        <begin position="149"/>
        <end position="159"/>
    </location>
</feature>
<keyword evidence="3" id="KW-0808">Transferase</keyword>
<dbReference type="Gene3D" id="4.10.320.10">
    <property type="entry name" value="E3-binding domain"/>
    <property type="match status" value="1"/>
</dbReference>
<sequence>MQDILVPAMGESITEGSISRWAVQVGDQVKQGDLLLELETDKVNLEISAEQDGVIAEILFKEGDTVQIGQVIGRIGKGSGAAPAPAAQPASAPAAAPAATPAAAPAAAAPAPASAPAAAAGSQPPATPAARKLAREQGIDLSQTPARDPLGRIHADDVRNAGSRPAAPAPAAPAAAPAA</sequence>
<gene>
    <name evidence="9" type="ORF">H7C19_09745</name>
</gene>
<dbReference type="InterPro" id="IPR011053">
    <property type="entry name" value="Single_hybrid_motif"/>
</dbReference>
<comment type="caution">
    <text evidence="9">The sequence shown here is derived from an EMBL/GenBank/DDBJ whole genome shotgun (WGS) entry which is preliminary data.</text>
</comment>
<dbReference type="Pfam" id="PF00364">
    <property type="entry name" value="Biotin_lipoyl"/>
    <property type="match status" value="1"/>
</dbReference>
<evidence type="ECO:0000313" key="9">
    <source>
        <dbReference type="EMBL" id="MBB6670971.1"/>
    </source>
</evidence>
<dbReference type="InterPro" id="IPR004167">
    <property type="entry name" value="PSBD"/>
</dbReference>
<dbReference type="PROSITE" id="PS50968">
    <property type="entry name" value="BIOTINYL_LIPOYL"/>
    <property type="match status" value="1"/>
</dbReference>
<keyword evidence="5" id="KW-0012">Acyltransferase</keyword>
<evidence type="ECO:0000259" key="8">
    <source>
        <dbReference type="PROSITE" id="PS51826"/>
    </source>
</evidence>
<dbReference type="SUPFAM" id="SSF51230">
    <property type="entry name" value="Single hybrid motif"/>
    <property type="match status" value="1"/>
</dbReference>
<dbReference type="EMBL" id="JACJVP010000012">
    <property type="protein sequence ID" value="MBB6670971.1"/>
    <property type="molecule type" value="Genomic_DNA"/>
</dbReference>
<dbReference type="InterPro" id="IPR000089">
    <property type="entry name" value="Biotin_lipoyl"/>
</dbReference>
<evidence type="ECO:0000259" key="7">
    <source>
        <dbReference type="PROSITE" id="PS50968"/>
    </source>
</evidence>
<feature type="domain" description="Peripheral subunit-binding (PSBD)" evidence="8">
    <location>
        <begin position="125"/>
        <end position="162"/>
    </location>
</feature>
<feature type="compositionally biased region" description="Low complexity" evidence="6">
    <location>
        <begin position="80"/>
        <end position="130"/>
    </location>
</feature>
<feature type="region of interest" description="Disordered" evidence="6">
    <location>
        <begin position="77"/>
        <end position="179"/>
    </location>
</feature>
<dbReference type="PROSITE" id="PS51826">
    <property type="entry name" value="PSBD"/>
    <property type="match status" value="1"/>
</dbReference>
<evidence type="ECO:0000256" key="6">
    <source>
        <dbReference type="SAM" id="MobiDB-lite"/>
    </source>
</evidence>
<evidence type="ECO:0000256" key="5">
    <source>
        <dbReference type="ARBA" id="ARBA00023315"/>
    </source>
</evidence>
<comment type="cofactor">
    <cofactor evidence="1">
        <name>(R)-lipoate</name>
        <dbReference type="ChEBI" id="CHEBI:83088"/>
    </cofactor>
</comment>
<name>A0A7X0RP68_9BACL</name>
<evidence type="ECO:0000256" key="4">
    <source>
        <dbReference type="ARBA" id="ARBA00022823"/>
    </source>
</evidence>
<proteinExistence type="inferred from homology"/>
<dbReference type="Pfam" id="PF02817">
    <property type="entry name" value="E3_binding"/>
    <property type="match status" value="1"/>
</dbReference>
<evidence type="ECO:0000256" key="3">
    <source>
        <dbReference type="ARBA" id="ARBA00022679"/>
    </source>
</evidence>
<organism evidence="9 10">
    <name type="scientific">Cohnella nanjingensis</name>
    <dbReference type="NCBI Taxonomy" id="1387779"/>
    <lineage>
        <taxon>Bacteria</taxon>
        <taxon>Bacillati</taxon>
        <taxon>Bacillota</taxon>
        <taxon>Bacilli</taxon>
        <taxon>Bacillales</taxon>
        <taxon>Paenibacillaceae</taxon>
        <taxon>Cohnella</taxon>
    </lineage>
</organism>
<dbReference type="Proteomes" id="UP000547209">
    <property type="component" value="Unassembled WGS sequence"/>
</dbReference>
<dbReference type="GO" id="GO:0016407">
    <property type="term" value="F:acetyltransferase activity"/>
    <property type="evidence" value="ECO:0007669"/>
    <property type="project" value="TreeGrafter"/>
</dbReference>
<evidence type="ECO:0000256" key="1">
    <source>
        <dbReference type="ARBA" id="ARBA00001938"/>
    </source>
</evidence>
<dbReference type="GO" id="GO:0031405">
    <property type="term" value="F:lipoic acid binding"/>
    <property type="evidence" value="ECO:0007669"/>
    <property type="project" value="TreeGrafter"/>
</dbReference>
<comment type="similarity">
    <text evidence="2">Belongs to the 2-oxoacid dehydrogenase family.</text>
</comment>
<dbReference type="InterPro" id="IPR003016">
    <property type="entry name" value="2-oxoA_DH_lipoyl-BS"/>
</dbReference>
<dbReference type="InterPro" id="IPR036625">
    <property type="entry name" value="E3-bd_dom_sf"/>
</dbReference>
<keyword evidence="4" id="KW-0450">Lipoyl</keyword>
<dbReference type="PROSITE" id="PS00189">
    <property type="entry name" value="LIPOYL"/>
    <property type="match status" value="1"/>
</dbReference>
<dbReference type="PANTHER" id="PTHR43178:SF5">
    <property type="entry name" value="LIPOAMIDE ACYLTRANSFERASE COMPONENT OF BRANCHED-CHAIN ALPHA-KETO ACID DEHYDROGENASE COMPLEX, MITOCHONDRIAL"/>
    <property type="match status" value="1"/>
</dbReference>
<dbReference type="SUPFAM" id="SSF47005">
    <property type="entry name" value="Peripheral subunit-binding domain of 2-oxo acid dehydrogenase complex"/>
    <property type="match status" value="1"/>
</dbReference>
<evidence type="ECO:0000256" key="2">
    <source>
        <dbReference type="ARBA" id="ARBA00007317"/>
    </source>
</evidence>
<evidence type="ECO:0000313" key="10">
    <source>
        <dbReference type="Proteomes" id="UP000547209"/>
    </source>
</evidence>
<dbReference type="InterPro" id="IPR050743">
    <property type="entry name" value="2-oxoacid_DH_E2_comp"/>
</dbReference>